<dbReference type="InterPro" id="IPR032675">
    <property type="entry name" value="LRR_dom_sf"/>
</dbReference>
<evidence type="ECO:0000259" key="4">
    <source>
        <dbReference type="Pfam" id="PF06458"/>
    </source>
</evidence>
<dbReference type="InterPro" id="IPR009459">
    <property type="entry name" value="MucBP_dom"/>
</dbReference>
<dbReference type="Pfam" id="PF13306">
    <property type="entry name" value="LRR_5"/>
    <property type="match status" value="1"/>
</dbReference>
<dbReference type="InterPro" id="IPR001611">
    <property type="entry name" value="Leu-rich_rpt"/>
</dbReference>
<gene>
    <name evidence="5" type="ORF">HBP98_14755</name>
</gene>
<dbReference type="Gene3D" id="3.80.10.10">
    <property type="entry name" value="Ribonuclease Inhibitor"/>
    <property type="match status" value="2"/>
</dbReference>
<name>A0A7X1A8Y0_9LIST</name>
<dbReference type="PANTHER" id="PTHR46652:SF3">
    <property type="entry name" value="LEUCINE-RICH REPEAT-CONTAINING PROTEIN 9"/>
    <property type="match status" value="1"/>
</dbReference>
<dbReference type="Pfam" id="PF12799">
    <property type="entry name" value="LRR_4"/>
    <property type="match status" value="2"/>
</dbReference>
<dbReference type="PROSITE" id="PS51450">
    <property type="entry name" value="LRR"/>
    <property type="match status" value="3"/>
</dbReference>
<dbReference type="Proteomes" id="UP000546244">
    <property type="component" value="Unassembled WGS sequence"/>
</dbReference>
<evidence type="ECO:0000256" key="3">
    <source>
        <dbReference type="SAM" id="Phobius"/>
    </source>
</evidence>
<dbReference type="InterPro" id="IPR025875">
    <property type="entry name" value="Leu-rich_rpt_4"/>
</dbReference>
<dbReference type="InterPro" id="IPR050836">
    <property type="entry name" value="SDS22/Internalin_LRR"/>
</dbReference>
<dbReference type="SUPFAM" id="SSF52058">
    <property type="entry name" value="L domain-like"/>
    <property type="match status" value="1"/>
</dbReference>
<dbReference type="EMBL" id="JAARMV010000004">
    <property type="protein sequence ID" value="MBC2373268.1"/>
    <property type="molecule type" value="Genomic_DNA"/>
</dbReference>
<sequence length="1311" mass="144839">MKYLKKIGVYLSILLLLGTNLPSEIYAVSITDKNLTEINGKIDKKSLRKEKLAKFTKQMTAASTKQANEIVIDGLIYTYDTATKTATLTGESKKHWDLEVPSSITIQQEVFTVTKIGDYAFRGSTSIFSALIPGSVKEIGECAFSVSDLKRLTIEEGVEVIGNYAFDFTYLDEVILPASMKYIGLVSFSLCDYLKKVTIKGAPVIGESAFAVNDIARLHLSDEIREIGPFAFSGNQLKNIQLPKRLEKIGAGAFFQNQITTLTLPENMTSIGERAFYQNQLQEVHVSSSLQDIGQDVFAINPALMKYFVKGSGKDAFVSASKNASILDGAVLHEEGAAKSQYTTDKRYYYLKTGEKLDLSVQDIPFLFQEDQKAWKSAIVWEKDGKTLARNVDTWQVTMDGVSAEGVYQATVLGEKLDPITVVQGEEPVSASVTVTYRDAQGNSLAPDDVLHGIYGDAYTATEKMIPGYRVTTPPENQKGIFTAVAQTVSYVYKAVTAKAITIRHINEFGELIRAPEVLEGIYGDVLEVQANPTTEYQLWKAPGQTNYTFSEEAQTITFQYAKDIVPPGSTYRSLFKKEGLIVKAVMAQFGDFIDDPVTQEKMDQVKELTIYDESAWFYNVEMDGLKYAHHLRKLVLEDWSYFPLPGYLGTITNLDALANLADLEEISLEGEKIEDITGLNKLSKLKHLNLVGNLITDLTPLTQMPKLTYLDLARNLIKDVSPLAGITQLEYLNLSQNQVEQLEPFVSLTNLQELYIGGPISDFRLLDDLPLIHNPEAKWRFDSVIQLPDAIAGEPIFMQAFDPFGRQITFSYSELDGSSYFAGKYDGNAYATFFRAGDGQVTFIMDRDELNTKGYVRIEFHQRILPSSKAGAPVTVRYVDGAGATIAEEETLEGTYGYAFQADIKEIAGYKPKHYQRDATGYFSDKAQTVAINYEKEAVPEAKAVTVNYVDEFGQMIAERDILTGTYGETYEAEAKEIEGYQLLHQPDNITGTFTEQEQTVTFVYKKEAVPEAKAVTVNYVDESGQAIAEHLVLTGVLGDSYIATALEILGYQLKETPSNASGTFSEEAQTVTFIYKKQVEPEAKAVTVNYVDEQGQTLAASNVLEGAYGEPYQAHALKIPKYTIKTVPANAVGTFTDSTQTVTFVYMKQSEASPDLGQGAVDIVHMDETGKMLAVEQLVGNIGEIYMAQEKAFAGYHIQTRPTNQTGAFTSETQTVTFFYKKNEGLPSQVSPPTIVSPSPAGHGIVIAPPATVRSIPKRASETKIPVAITEADKAPEKIPTLGSTPWNGMHFLVGIACIMLGLRLFRKY</sequence>
<accession>A0A7X1A8Y0</accession>
<feature type="domain" description="MucBP" evidence="4">
    <location>
        <begin position="1163"/>
        <end position="1223"/>
    </location>
</feature>
<feature type="transmembrane region" description="Helical" evidence="3">
    <location>
        <begin position="1289"/>
        <end position="1308"/>
    </location>
</feature>
<dbReference type="RefSeq" id="WP_185619777.1">
    <property type="nucleotide sequence ID" value="NZ_JAARMV010000004.1"/>
</dbReference>
<dbReference type="PANTHER" id="PTHR46652">
    <property type="entry name" value="LEUCINE-RICH REPEAT AND IQ DOMAIN-CONTAINING PROTEIN 1-RELATED"/>
    <property type="match status" value="1"/>
</dbReference>
<reference evidence="5 6" key="1">
    <citation type="submission" date="2020-03" db="EMBL/GenBank/DDBJ databases">
        <title>Soil Listeria distribution.</title>
        <authorList>
            <person name="Liao J."/>
            <person name="Wiedmann M."/>
        </authorList>
    </citation>
    <scope>NUCLEOTIDE SEQUENCE [LARGE SCALE GENOMIC DNA]</scope>
    <source>
        <strain evidence="5 6">FSL L7-1850</strain>
    </source>
</reference>
<feature type="domain" description="MucBP" evidence="4">
    <location>
        <begin position="874"/>
        <end position="936"/>
    </location>
</feature>
<dbReference type="Gene3D" id="3.10.20.320">
    <property type="entry name" value="Putative peptidoglycan bound protein (lpxtg motif)"/>
    <property type="match status" value="7"/>
</dbReference>
<protein>
    <submittedName>
        <fullName evidence="5">Leucine-rich repeat protein</fullName>
    </submittedName>
</protein>
<keyword evidence="3" id="KW-0812">Transmembrane</keyword>
<feature type="domain" description="MucBP" evidence="4">
    <location>
        <begin position="501"/>
        <end position="561"/>
    </location>
</feature>
<feature type="domain" description="MucBP" evidence="4">
    <location>
        <begin position="433"/>
        <end position="494"/>
    </location>
</feature>
<feature type="domain" description="MucBP" evidence="4">
    <location>
        <begin position="946"/>
        <end position="1007"/>
    </location>
</feature>
<organism evidence="5 6">
    <name type="scientific">Listeria booriae</name>
    <dbReference type="NCBI Taxonomy" id="1552123"/>
    <lineage>
        <taxon>Bacteria</taxon>
        <taxon>Bacillati</taxon>
        <taxon>Bacillota</taxon>
        <taxon>Bacilli</taxon>
        <taxon>Bacillales</taxon>
        <taxon>Listeriaceae</taxon>
        <taxon>Listeria</taxon>
    </lineage>
</organism>
<proteinExistence type="predicted"/>
<feature type="domain" description="MucBP" evidence="4">
    <location>
        <begin position="1017"/>
        <end position="1078"/>
    </location>
</feature>
<comment type="caution">
    <text evidence="5">The sequence shown here is derived from an EMBL/GenBank/DDBJ whole genome shotgun (WGS) entry which is preliminary data.</text>
</comment>
<evidence type="ECO:0000256" key="2">
    <source>
        <dbReference type="ARBA" id="ARBA00022737"/>
    </source>
</evidence>
<evidence type="ECO:0000313" key="6">
    <source>
        <dbReference type="Proteomes" id="UP000546244"/>
    </source>
</evidence>
<dbReference type="InterPro" id="IPR026906">
    <property type="entry name" value="LRR_5"/>
</dbReference>
<dbReference type="Pfam" id="PF06458">
    <property type="entry name" value="MucBP"/>
    <property type="match status" value="7"/>
</dbReference>
<keyword evidence="3" id="KW-0472">Membrane</keyword>
<keyword evidence="2" id="KW-0677">Repeat</keyword>
<dbReference type="SMART" id="SM00365">
    <property type="entry name" value="LRR_SD22"/>
    <property type="match status" value="4"/>
</dbReference>
<feature type="domain" description="MucBP" evidence="4">
    <location>
        <begin position="1088"/>
        <end position="1148"/>
    </location>
</feature>
<evidence type="ECO:0000313" key="5">
    <source>
        <dbReference type="EMBL" id="MBC2373268.1"/>
    </source>
</evidence>
<keyword evidence="3" id="KW-1133">Transmembrane helix</keyword>
<keyword evidence="1" id="KW-0433">Leucine-rich repeat</keyword>
<evidence type="ECO:0000256" key="1">
    <source>
        <dbReference type="ARBA" id="ARBA00022614"/>
    </source>
</evidence>